<name>D3F275_CONWI</name>
<reference evidence="2 3" key="1">
    <citation type="journal article" date="2010" name="Stand. Genomic Sci.">
        <title>Complete genome sequence of Conexibacter woesei type strain (ID131577).</title>
        <authorList>
            <person name="Pukall R."/>
            <person name="Lapidus A."/>
            <person name="Glavina Del Rio T."/>
            <person name="Copeland A."/>
            <person name="Tice H."/>
            <person name="Cheng J.-F."/>
            <person name="Lucas S."/>
            <person name="Chen F."/>
            <person name="Nolan M."/>
            <person name="Bruce D."/>
            <person name="Goodwin L."/>
            <person name="Pitluck S."/>
            <person name="Mavromatis K."/>
            <person name="Ivanova N."/>
            <person name="Ovchinnikova G."/>
            <person name="Pati A."/>
            <person name="Chen A."/>
            <person name="Palaniappan K."/>
            <person name="Land M."/>
            <person name="Hauser L."/>
            <person name="Chang Y.-J."/>
            <person name="Jeffries C.D."/>
            <person name="Chain P."/>
            <person name="Meincke L."/>
            <person name="Sims D."/>
            <person name="Brettin T."/>
            <person name="Detter J.C."/>
            <person name="Rohde M."/>
            <person name="Goeker M."/>
            <person name="Bristow J."/>
            <person name="Eisen J.A."/>
            <person name="Markowitz V."/>
            <person name="Kyrpides N.C."/>
            <person name="Klenk H.-P."/>
            <person name="Hugenholtz P."/>
        </authorList>
    </citation>
    <scope>NUCLEOTIDE SEQUENCE [LARGE SCALE GENOMIC DNA]</scope>
    <source>
        <strain evidence="3">DSM 14684 / CIP 108061 / JCM 11494 / NBRC 100937 / ID131577</strain>
    </source>
</reference>
<evidence type="ECO:0008006" key="4">
    <source>
        <dbReference type="Google" id="ProtNLM"/>
    </source>
</evidence>
<sequence>MYRSILAVDGVEVARGVVDGNGGRCRDVEPGSVDPYEFAAPRPCPLEASGEAVFDTRGLRDGDHALALSVEDAAGNVTLVHATDFVTHNAPVSLDAPGLGGDARVGGHLDVSDGRWDGAPTVLERRWLRCDASGAGCAPIAGAGGARYVPTAADAYRRLVAEVVAGNAGGTVAARSAPSALIADTSGRTAPVDDTPAQPAPRDDRPGPDRPAVPAPAAAPSAPPIDTGGIGRLENPVARQGGHTPNGTGASAQARISAALRRAGGGSARTVRSQRATRWTATGRLTDEHGRPIGGARVNAAVRVLGRRWVARDVIRTTADGRFTYTLPAGPSRDVRFTYFPFADSRSFRASDTLRIDVFSPLTINVDRRTVTGRRIVTISGRVNGDRIPSSGLLVTLQGHQRGFGWRTFRTLRTSRRGTWRTQYRFRSSSGRFAFRAIVPRQGRYPFLTTTSRPVTVVVV</sequence>
<dbReference type="eggNOG" id="COG2982">
    <property type="taxonomic scope" value="Bacteria"/>
</dbReference>
<gene>
    <name evidence="2" type="ordered locus">Cwoe_1824</name>
</gene>
<feature type="compositionally biased region" description="Low complexity" evidence="1">
    <location>
        <begin position="215"/>
        <end position="226"/>
    </location>
</feature>
<protein>
    <recommendedName>
        <fullName evidence="4">Carboxypeptidase regulatory-like domain-containing protein</fullName>
    </recommendedName>
</protein>
<dbReference type="Proteomes" id="UP000008229">
    <property type="component" value="Chromosome"/>
</dbReference>
<proteinExistence type="predicted"/>
<organism evidence="2 3">
    <name type="scientific">Conexibacter woesei (strain DSM 14684 / CCUG 47730 / CIP 108061 / JCM 11494 / NBRC 100937 / ID131577)</name>
    <dbReference type="NCBI Taxonomy" id="469383"/>
    <lineage>
        <taxon>Bacteria</taxon>
        <taxon>Bacillati</taxon>
        <taxon>Actinomycetota</taxon>
        <taxon>Thermoleophilia</taxon>
        <taxon>Solirubrobacterales</taxon>
        <taxon>Conexibacteraceae</taxon>
        <taxon>Conexibacter</taxon>
    </lineage>
</organism>
<feature type="region of interest" description="Disordered" evidence="1">
    <location>
        <begin position="182"/>
        <end position="253"/>
    </location>
</feature>
<accession>D3F275</accession>
<dbReference type="HOGENOM" id="CLU_594109_0_0_11"/>
<keyword evidence="3" id="KW-1185">Reference proteome</keyword>
<evidence type="ECO:0000313" key="3">
    <source>
        <dbReference type="Proteomes" id="UP000008229"/>
    </source>
</evidence>
<evidence type="ECO:0000256" key="1">
    <source>
        <dbReference type="SAM" id="MobiDB-lite"/>
    </source>
</evidence>
<reference evidence="3" key="2">
    <citation type="submission" date="2010-01" db="EMBL/GenBank/DDBJ databases">
        <title>The complete genome of Conexibacter woesei DSM 14684.</title>
        <authorList>
            <consortium name="US DOE Joint Genome Institute (JGI-PGF)"/>
            <person name="Lucas S."/>
            <person name="Copeland A."/>
            <person name="Lapidus A."/>
            <person name="Glavina del Rio T."/>
            <person name="Dalin E."/>
            <person name="Tice H."/>
            <person name="Bruce D."/>
            <person name="Goodwin L."/>
            <person name="Pitluck S."/>
            <person name="Kyrpides N."/>
            <person name="Mavromatis K."/>
            <person name="Ivanova N."/>
            <person name="Mikhailova N."/>
            <person name="Chertkov O."/>
            <person name="Brettin T."/>
            <person name="Detter J.C."/>
            <person name="Han C."/>
            <person name="Larimer F."/>
            <person name="Land M."/>
            <person name="Hauser L."/>
            <person name="Markowitz V."/>
            <person name="Cheng J.-F."/>
            <person name="Hugenholtz P."/>
            <person name="Woyke T."/>
            <person name="Wu D."/>
            <person name="Pukall R."/>
            <person name="Steenblock K."/>
            <person name="Schneider S."/>
            <person name="Klenk H.-P."/>
            <person name="Eisen J.A."/>
        </authorList>
    </citation>
    <scope>NUCLEOTIDE SEQUENCE [LARGE SCALE GENOMIC DNA]</scope>
    <source>
        <strain evidence="3">DSM 14684 / CIP 108061 / JCM 11494 / NBRC 100937 / ID131577</strain>
    </source>
</reference>
<dbReference type="KEGG" id="cwo:Cwoe_1824"/>
<evidence type="ECO:0000313" key="2">
    <source>
        <dbReference type="EMBL" id="ADB50250.1"/>
    </source>
</evidence>
<dbReference type="EMBL" id="CP001854">
    <property type="protein sequence ID" value="ADB50250.1"/>
    <property type="molecule type" value="Genomic_DNA"/>
</dbReference>
<dbReference type="AlphaFoldDB" id="D3F275"/>
<dbReference type="Gene3D" id="2.60.40.2700">
    <property type="match status" value="1"/>
</dbReference>